<organism evidence="2 3">
    <name type="scientific">Methanofollis fontis</name>
    <dbReference type="NCBI Taxonomy" id="2052832"/>
    <lineage>
        <taxon>Archaea</taxon>
        <taxon>Methanobacteriati</taxon>
        <taxon>Methanobacteriota</taxon>
        <taxon>Stenosarchaea group</taxon>
        <taxon>Methanomicrobia</taxon>
        <taxon>Methanomicrobiales</taxon>
        <taxon>Methanomicrobiaceae</taxon>
        <taxon>Methanofollis</taxon>
    </lineage>
</organism>
<evidence type="ECO:0000259" key="1">
    <source>
        <dbReference type="Pfam" id="PF22743"/>
    </source>
</evidence>
<sequence>MIIRIIGDGQYHVDSALVDSLNVIDNKIVEFVQNGDEQEYQANLAALIDTIKQHGQVVDDRELIESDIIVPPADMTLNEAREVFSGTGIFEG</sequence>
<proteinExistence type="predicted"/>
<protein>
    <recommendedName>
        <fullName evidence="1">PspA-associated domain-containing protein</fullName>
    </recommendedName>
</protein>
<comment type="caution">
    <text evidence="2">The sequence shown here is derived from an EMBL/GenBank/DDBJ whole genome shotgun (WGS) entry which is preliminary data.</text>
</comment>
<evidence type="ECO:0000313" key="3">
    <source>
        <dbReference type="Proteomes" id="UP000292580"/>
    </source>
</evidence>
<dbReference type="OrthoDB" id="145362at2157"/>
<dbReference type="InterPro" id="IPR054437">
    <property type="entry name" value="PspA-assoc_dom"/>
</dbReference>
<dbReference type="Proteomes" id="UP000292580">
    <property type="component" value="Unassembled WGS sequence"/>
</dbReference>
<dbReference type="RefSeq" id="WP_130647726.1">
    <property type="nucleotide sequence ID" value="NZ_PGCL01000009.1"/>
</dbReference>
<accession>A0A483CKQ7</accession>
<evidence type="ECO:0000313" key="2">
    <source>
        <dbReference type="EMBL" id="TAJ43266.1"/>
    </source>
</evidence>
<dbReference type="EMBL" id="PGCL01000009">
    <property type="protein sequence ID" value="TAJ43266.1"/>
    <property type="molecule type" value="Genomic_DNA"/>
</dbReference>
<gene>
    <name evidence="2" type="ORF">CUJ86_11530</name>
</gene>
<dbReference type="Pfam" id="PF22743">
    <property type="entry name" value="PspAA"/>
    <property type="match status" value="1"/>
</dbReference>
<keyword evidence="3" id="KW-1185">Reference proteome</keyword>
<dbReference type="AlphaFoldDB" id="A0A483CKQ7"/>
<feature type="domain" description="PspA-associated" evidence="1">
    <location>
        <begin position="1"/>
        <end position="92"/>
    </location>
</feature>
<name>A0A483CKQ7_9EURY</name>
<reference evidence="2 3" key="1">
    <citation type="submission" date="2017-11" db="EMBL/GenBank/DDBJ databases">
        <title>Isolation and Characterization of Methanofollis Species from Methane Seep Offshore SW Taiwan.</title>
        <authorList>
            <person name="Teng N.-H."/>
            <person name="Lai M.-C."/>
            <person name="Chen S.-C."/>
        </authorList>
    </citation>
    <scope>NUCLEOTIDE SEQUENCE [LARGE SCALE GENOMIC DNA]</scope>
    <source>
        <strain evidence="2 3">FWC-SCC2</strain>
    </source>
</reference>